<evidence type="ECO:0000256" key="1">
    <source>
        <dbReference type="SAM" id="MobiDB-lite"/>
    </source>
</evidence>
<dbReference type="Proteomes" id="UP000298138">
    <property type="component" value="Unassembled WGS sequence"/>
</dbReference>
<dbReference type="EMBL" id="ML220128">
    <property type="protein sequence ID" value="TGZ79884.1"/>
    <property type="molecule type" value="Genomic_DNA"/>
</dbReference>
<dbReference type="InParanoid" id="A0A4S2MTR9"/>
<organism evidence="2 3">
    <name type="scientific">Ascodesmis nigricans</name>
    <dbReference type="NCBI Taxonomy" id="341454"/>
    <lineage>
        <taxon>Eukaryota</taxon>
        <taxon>Fungi</taxon>
        <taxon>Dikarya</taxon>
        <taxon>Ascomycota</taxon>
        <taxon>Pezizomycotina</taxon>
        <taxon>Pezizomycetes</taxon>
        <taxon>Pezizales</taxon>
        <taxon>Ascodesmidaceae</taxon>
        <taxon>Ascodesmis</taxon>
    </lineage>
</organism>
<protein>
    <recommendedName>
        <fullName evidence="4">Myb/SANT-like domain-containing protein</fullName>
    </recommendedName>
</protein>
<evidence type="ECO:0008006" key="4">
    <source>
        <dbReference type="Google" id="ProtNLM"/>
    </source>
</evidence>
<sequence>MTQKRNVPYSTSEIEMMFKLKEEFHGQVNDVWAFIRDKLYEAFGANRTTSGIRTKYYTQNTYGQQIFKLSTLTFSFFPLLTHSFPAIIIDDLELQAFLETFTDTPKIPTDDLLDTDFTSDSIFQDYNWPRLSLDSSSPPEQTNTASDIPFSVTSANSPNLFDEDSSHSSTMEDTHQLEQIVGKIERRVVLYIQSVADSTKQFRSRSRSTSSAREIPGVRDGRVCKRGRQ</sequence>
<proteinExistence type="predicted"/>
<evidence type="ECO:0000313" key="3">
    <source>
        <dbReference type="Proteomes" id="UP000298138"/>
    </source>
</evidence>
<name>A0A4S2MTR9_9PEZI</name>
<evidence type="ECO:0000313" key="2">
    <source>
        <dbReference type="EMBL" id="TGZ79884.1"/>
    </source>
</evidence>
<gene>
    <name evidence="2" type="ORF">EX30DRAFT_349852</name>
</gene>
<accession>A0A4S2MTR9</accession>
<dbReference type="AlphaFoldDB" id="A0A4S2MTR9"/>
<reference evidence="2 3" key="1">
    <citation type="submission" date="2019-04" db="EMBL/GenBank/DDBJ databases">
        <title>Comparative genomics and transcriptomics to analyze fruiting body development in filamentous ascomycetes.</title>
        <authorList>
            <consortium name="DOE Joint Genome Institute"/>
            <person name="Lutkenhaus R."/>
            <person name="Traeger S."/>
            <person name="Breuer J."/>
            <person name="Kuo A."/>
            <person name="Lipzen A."/>
            <person name="Pangilinan J."/>
            <person name="Dilworth D."/>
            <person name="Sandor L."/>
            <person name="Poggeler S."/>
            <person name="Barry K."/>
            <person name="Grigoriev I.V."/>
            <person name="Nowrousian M."/>
        </authorList>
    </citation>
    <scope>NUCLEOTIDE SEQUENCE [LARGE SCALE GENOMIC DNA]</scope>
    <source>
        <strain evidence="2 3">CBS 389.68</strain>
    </source>
</reference>
<feature type="region of interest" description="Disordered" evidence="1">
    <location>
        <begin position="201"/>
        <end position="229"/>
    </location>
</feature>
<keyword evidence="3" id="KW-1185">Reference proteome</keyword>